<evidence type="ECO:0000313" key="3">
    <source>
        <dbReference type="Proteomes" id="UP000608071"/>
    </source>
</evidence>
<feature type="domain" description="IrrE N-terminal-like" evidence="1">
    <location>
        <begin position="21"/>
        <end position="116"/>
    </location>
</feature>
<protein>
    <submittedName>
        <fullName evidence="2">ImmA/IrrE family metallo-endopeptidase</fullName>
    </submittedName>
</protein>
<name>A0ABR8SX87_9BACL</name>
<proteinExistence type="predicted"/>
<dbReference type="RefSeq" id="WP_191798951.1">
    <property type="nucleotide sequence ID" value="NZ_JACSQL010000002.1"/>
</dbReference>
<dbReference type="EMBL" id="JACSQL010000002">
    <property type="protein sequence ID" value="MBD7967709.1"/>
    <property type="molecule type" value="Genomic_DNA"/>
</dbReference>
<dbReference type="Proteomes" id="UP000608071">
    <property type="component" value="Unassembled WGS sequence"/>
</dbReference>
<keyword evidence="3" id="KW-1185">Reference proteome</keyword>
<comment type="caution">
    <text evidence="2">The sequence shown here is derived from an EMBL/GenBank/DDBJ whole genome shotgun (WGS) entry which is preliminary data.</text>
</comment>
<reference evidence="2 3" key="1">
    <citation type="submission" date="2020-08" db="EMBL/GenBank/DDBJ databases">
        <title>A Genomic Blueprint of the Chicken Gut Microbiome.</title>
        <authorList>
            <person name="Gilroy R."/>
            <person name="Ravi A."/>
            <person name="Getino M."/>
            <person name="Pursley I."/>
            <person name="Horton D.L."/>
            <person name="Alikhan N.-F."/>
            <person name="Baker D."/>
            <person name="Gharbi K."/>
            <person name="Hall N."/>
            <person name="Watson M."/>
            <person name="Adriaenssens E.M."/>
            <person name="Foster-Nyarko E."/>
            <person name="Jarju S."/>
            <person name="Secka A."/>
            <person name="Antonio M."/>
            <person name="Oren A."/>
            <person name="Chaudhuri R."/>
            <person name="La Ragione R.M."/>
            <person name="Hildebrand F."/>
            <person name="Pallen M.J."/>
        </authorList>
    </citation>
    <scope>NUCLEOTIDE SEQUENCE [LARGE SCALE GENOMIC DNA]</scope>
    <source>
        <strain evidence="2 3">Sa2BVA9</strain>
    </source>
</reference>
<dbReference type="Pfam" id="PF06114">
    <property type="entry name" value="Peptidase_M78"/>
    <property type="match status" value="1"/>
</dbReference>
<organism evidence="2 3">
    <name type="scientific">Paenibacillus gallinarum</name>
    <dbReference type="NCBI Taxonomy" id="2762232"/>
    <lineage>
        <taxon>Bacteria</taxon>
        <taxon>Bacillati</taxon>
        <taxon>Bacillota</taxon>
        <taxon>Bacilli</taxon>
        <taxon>Bacillales</taxon>
        <taxon>Paenibacillaceae</taxon>
        <taxon>Paenibacillus</taxon>
    </lineage>
</organism>
<sequence length="144" mass="17230">MDTVVSNLIKKHKTNDPFVIAKNLNITIVFEDLGERTRGFYYRKLRRRYICIHRDLSDEWKRFVCAHELAHDRLHKGVSRFCIDENSFFSPGKFERQANEFAVLLLLKNEKLEPEESIYDFLKRNNIPVEMTEYLKTYNNALIK</sequence>
<dbReference type="PANTHER" id="PTHR43236:SF1">
    <property type="entry name" value="BLL7220 PROTEIN"/>
    <property type="match status" value="1"/>
</dbReference>
<dbReference type="Gene3D" id="1.10.10.2910">
    <property type="match status" value="1"/>
</dbReference>
<dbReference type="InterPro" id="IPR010359">
    <property type="entry name" value="IrrE_HExxH"/>
</dbReference>
<evidence type="ECO:0000259" key="1">
    <source>
        <dbReference type="Pfam" id="PF06114"/>
    </source>
</evidence>
<evidence type="ECO:0000313" key="2">
    <source>
        <dbReference type="EMBL" id="MBD7967709.1"/>
    </source>
</evidence>
<accession>A0ABR8SX87</accession>
<gene>
    <name evidence="2" type="ORF">H9647_06525</name>
</gene>
<dbReference type="PANTHER" id="PTHR43236">
    <property type="entry name" value="ANTITOXIN HIGA1"/>
    <property type="match status" value="1"/>
</dbReference>
<dbReference type="InterPro" id="IPR052345">
    <property type="entry name" value="Rad_response_metalloprotease"/>
</dbReference>